<evidence type="ECO:0000313" key="2">
    <source>
        <dbReference type="Proteomes" id="UP000655366"/>
    </source>
</evidence>
<comment type="caution">
    <text evidence="1">The sequence shown here is derived from an EMBL/GenBank/DDBJ whole genome shotgun (WGS) entry which is preliminary data.</text>
</comment>
<accession>A0A931G4B4</accession>
<proteinExistence type="predicted"/>
<organism evidence="1 2">
    <name type="scientific">Arthrobacter terrae</name>
    <dbReference type="NCBI Taxonomy" id="2935737"/>
    <lineage>
        <taxon>Bacteria</taxon>
        <taxon>Bacillati</taxon>
        <taxon>Actinomycetota</taxon>
        <taxon>Actinomycetes</taxon>
        <taxon>Micrococcales</taxon>
        <taxon>Micrococcaceae</taxon>
        <taxon>Arthrobacter</taxon>
    </lineage>
</organism>
<name>A0A931G4B4_9MICC</name>
<gene>
    <name evidence="1" type="ORF">IV500_04230</name>
</gene>
<dbReference type="AlphaFoldDB" id="A0A931G4B4"/>
<evidence type="ECO:0000313" key="1">
    <source>
        <dbReference type="EMBL" id="MBG0738628.1"/>
    </source>
</evidence>
<keyword evidence="2" id="KW-1185">Reference proteome</keyword>
<dbReference type="EMBL" id="JADNYM010000005">
    <property type="protein sequence ID" value="MBG0738628.1"/>
    <property type="molecule type" value="Genomic_DNA"/>
</dbReference>
<dbReference type="RefSeq" id="WP_196395585.1">
    <property type="nucleotide sequence ID" value="NZ_JADNYM010000005.1"/>
</dbReference>
<sequence length="150" mass="16572">MTQNPQNAINRSVLRRLSVQPERSTEGWVSEALDIVGDTVGRGATRLSEETGLSVMLARLYLVEQLRVALRAVVEADAGEARAQEDTLSNIAEAAQLSLPSLRRTFPSMDEVVEARQRVETTGKTEVILIRDQHITLAPFEEPNSRHPGI</sequence>
<reference evidence="1 2" key="1">
    <citation type="submission" date="2020-11" db="EMBL/GenBank/DDBJ databases">
        <title>Arthrobacter antarcticus sp. nov., isolated from Antarctic Soil.</title>
        <authorList>
            <person name="Li J."/>
        </authorList>
    </citation>
    <scope>NUCLEOTIDE SEQUENCE [LARGE SCALE GENOMIC DNA]</scope>
    <source>
        <strain evidence="1 2">Z1-20</strain>
    </source>
</reference>
<dbReference type="Proteomes" id="UP000655366">
    <property type="component" value="Unassembled WGS sequence"/>
</dbReference>
<protein>
    <submittedName>
        <fullName evidence="1">Uncharacterized protein</fullName>
    </submittedName>
</protein>